<comment type="caution">
    <text evidence="2">The sequence shown here is derived from an EMBL/GenBank/DDBJ whole genome shotgun (WGS) entry which is preliminary data.</text>
</comment>
<dbReference type="Pfam" id="PF00989">
    <property type="entry name" value="PAS"/>
    <property type="match status" value="1"/>
</dbReference>
<evidence type="ECO:0000313" key="2">
    <source>
        <dbReference type="EMBL" id="MBU2663401.1"/>
    </source>
</evidence>
<dbReference type="InterPro" id="IPR000014">
    <property type="entry name" value="PAS"/>
</dbReference>
<dbReference type="InterPro" id="IPR013656">
    <property type="entry name" value="PAS_4"/>
</dbReference>
<feature type="domain" description="PAS" evidence="1">
    <location>
        <begin position="4"/>
        <end position="76"/>
    </location>
</feature>
<reference evidence="2 3" key="1">
    <citation type="submission" date="2021-06" db="EMBL/GenBank/DDBJ databases">
        <title>Actinoplanes lichenicola sp. nov., and Actinoplanes ovalisporus sp. nov., isolated from lichen in Thailand.</title>
        <authorList>
            <person name="Saeng-In P."/>
            <person name="Kanchanasin P."/>
            <person name="Yuki M."/>
            <person name="Kudo T."/>
            <person name="Ohkuma M."/>
            <person name="Phongsopitanun W."/>
            <person name="Tanasupawat S."/>
        </authorList>
    </citation>
    <scope>NUCLEOTIDE SEQUENCE [LARGE SCALE GENOMIC DNA]</scope>
    <source>
        <strain evidence="2 3">NBRC 110975</strain>
    </source>
</reference>
<name>A0ABS5YIX9_9ACTN</name>
<keyword evidence="3" id="KW-1185">Reference proteome</keyword>
<dbReference type="PROSITE" id="PS50112">
    <property type="entry name" value="PAS"/>
    <property type="match status" value="3"/>
</dbReference>
<feature type="domain" description="PAS" evidence="1">
    <location>
        <begin position="128"/>
        <end position="198"/>
    </location>
</feature>
<dbReference type="InterPro" id="IPR052155">
    <property type="entry name" value="Biofilm_reg_signaling"/>
</dbReference>
<dbReference type="Gene3D" id="3.30.450.20">
    <property type="entry name" value="PAS domain"/>
    <property type="match status" value="3"/>
</dbReference>
<dbReference type="RefSeq" id="WP_215785332.1">
    <property type="nucleotide sequence ID" value="NZ_JAHKKG010000002.1"/>
</dbReference>
<dbReference type="Pfam" id="PF08448">
    <property type="entry name" value="PAS_4"/>
    <property type="match status" value="1"/>
</dbReference>
<dbReference type="EMBL" id="JAHKKG010000002">
    <property type="protein sequence ID" value="MBU2663401.1"/>
    <property type="molecule type" value="Genomic_DNA"/>
</dbReference>
<dbReference type="SMART" id="SM00091">
    <property type="entry name" value="PAS"/>
    <property type="match status" value="3"/>
</dbReference>
<dbReference type="InterPro" id="IPR013655">
    <property type="entry name" value="PAS_fold_3"/>
</dbReference>
<dbReference type="PANTHER" id="PTHR44757">
    <property type="entry name" value="DIGUANYLATE CYCLASE DGCP"/>
    <property type="match status" value="1"/>
</dbReference>
<dbReference type="Proteomes" id="UP001519654">
    <property type="component" value="Unassembled WGS sequence"/>
</dbReference>
<gene>
    <name evidence="2" type="ORF">KOI35_07760</name>
</gene>
<evidence type="ECO:0000313" key="3">
    <source>
        <dbReference type="Proteomes" id="UP001519654"/>
    </source>
</evidence>
<accession>A0ABS5YIX9</accession>
<dbReference type="PANTHER" id="PTHR44757:SF2">
    <property type="entry name" value="BIOFILM ARCHITECTURE MAINTENANCE PROTEIN MBAA"/>
    <property type="match status" value="1"/>
</dbReference>
<dbReference type="Pfam" id="PF08447">
    <property type="entry name" value="PAS_3"/>
    <property type="match status" value="1"/>
</dbReference>
<evidence type="ECO:0000259" key="1">
    <source>
        <dbReference type="PROSITE" id="PS50112"/>
    </source>
</evidence>
<proteinExistence type="predicted"/>
<dbReference type="InterPro" id="IPR013767">
    <property type="entry name" value="PAS_fold"/>
</dbReference>
<sequence length="500" mass="55492">MQAEASLADSALRATSLAYVAVDGCGMLRDWNPAAERLFGWSRAEVMGRRLTDVLVPERFRSAHSAAFVRRLVDHDGWPGTQVKVPACHRDGSERQVTLVVNALDDGFCAFLSDETDHDRAREELERSTTLVNSILEHTSAMISAKDTDGRYLFVNAEYERVFQVTANDLVGHEDSEVLPEAVAAAGRRHDQQALERGEAVTALEELPFADEIRQYVVTRFPLTDPDGSVYGVCSIGIDDTDRRRSEAALSETERRFRATVNNVPGMLFQFRIDTEGTASFTFASEGTRELFGYEPREALADASLIVNCVAEEDREAYEASVVESTVTLEPWRWEGTVIDRGGRRHWLHGVGRPFRLSDGSTMWDGMLLDRTTERRTELALEAGRRDLDELTRRLAVFRFTAIAGPTGDALLTASFGDPAPVLGVPQVSTNLFGAFHAVLGSADRLALAEAWTSAVNGEPAEVECEPRGTSVRRLWLRLRPRELDGRRVIDGSCFDLDPR</sequence>
<organism evidence="2 3">
    <name type="scientific">Paractinoplanes bogorensis</name>
    <dbReference type="NCBI Taxonomy" id="1610840"/>
    <lineage>
        <taxon>Bacteria</taxon>
        <taxon>Bacillati</taxon>
        <taxon>Actinomycetota</taxon>
        <taxon>Actinomycetes</taxon>
        <taxon>Micromonosporales</taxon>
        <taxon>Micromonosporaceae</taxon>
        <taxon>Paractinoplanes</taxon>
    </lineage>
</organism>
<dbReference type="CDD" id="cd00130">
    <property type="entry name" value="PAS"/>
    <property type="match status" value="3"/>
</dbReference>
<dbReference type="NCBIfam" id="TIGR00229">
    <property type="entry name" value="sensory_box"/>
    <property type="match status" value="3"/>
</dbReference>
<dbReference type="SUPFAM" id="SSF55785">
    <property type="entry name" value="PYP-like sensor domain (PAS domain)"/>
    <property type="match status" value="3"/>
</dbReference>
<feature type="domain" description="PAS" evidence="1">
    <location>
        <begin position="253"/>
        <end position="330"/>
    </location>
</feature>
<dbReference type="InterPro" id="IPR035965">
    <property type="entry name" value="PAS-like_dom_sf"/>
</dbReference>
<protein>
    <submittedName>
        <fullName evidence="2">PAS domain S-box protein</fullName>
    </submittedName>
</protein>